<organism evidence="2 3">
    <name type="scientific">Lutimaribacter marinistellae</name>
    <dbReference type="NCBI Taxonomy" id="1820329"/>
    <lineage>
        <taxon>Bacteria</taxon>
        <taxon>Pseudomonadati</taxon>
        <taxon>Pseudomonadota</taxon>
        <taxon>Alphaproteobacteria</taxon>
        <taxon>Rhodobacterales</taxon>
        <taxon>Roseobacteraceae</taxon>
        <taxon>Lutimaribacter</taxon>
    </lineage>
</organism>
<dbReference type="RefSeq" id="WP_386734578.1">
    <property type="nucleotide sequence ID" value="NZ_JBHRXI010000004.1"/>
</dbReference>
<reference evidence="3" key="1">
    <citation type="journal article" date="2019" name="Int. J. Syst. Evol. Microbiol.">
        <title>The Global Catalogue of Microorganisms (GCM) 10K type strain sequencing project: providing services to taxonomists for standard genome sequencing and annotation.</title>
        <authorList>
            <consortium name="The Broad Institute Genomics Platform"/>
            <consortium name="The Broad Institute Genome Sequencing Center for Infectious Disease"/>
            <person name="Wu L."/>
            <person name="Ma J."/>
        </authorList>
    </citation>
    <scope>NUCLEOTIDE SEQUENCE [LARGE SCALE GENOMIC DNA]</scope>
    <source>
        <strain evidence="3">KCTC 42911</strain>
    </source>
</reference>
<comment type="caution">
    <text evidence="2">The sequence shown here is derived from an EMBL/GenBank/DDBJ whole genome shotgun (WGS) entry which is preliminary data.</text>
</comment>
<accession>A0ABV7TDU0</accession>
<dbReference type="InterPro" id="IPR053714">
    <property type="entry name" value="Iso_Racemase_Enz_sf"/>
</dbReference>
<evidence type="ECO:0000313" key="2">
    <source>
        <dbReference type="EMBL" id="MFC3613410.1"/>
    </source>
</evidence>
<dbReference type="Gene3D" id="3.40.50.12500">
    <property type="match status" value="1"/>
</dbReference>
<name>A0ABV7TDU0_9RHOB</name>
<keyword evidence="3" id="KW-1185">Reference proteome</keyword>
<dbReference type="Pfam" id="PF01177">
    <property type="entry name" value="Asp_Glu_race"/>
    <property type="match status" value="1"/>
</dbReference>
<dbReference type="InterPro" id="IPR015942">
    <property type="entry name" value="Asp/Glu/hydantoin_racemase"/>
</dbReference>
<dbReference type="InterPro" id="IPR052186">
    <property type="entry name" value="Hydantoin_racemase-like"/>
</dbReference>
<dbReference type="PANTHER" id="PTHR28047">
    <property type="entry name" value="PROTEIN DCG1"/>
    <property type="match status" value="1"/>
</dbReference>
<dbReference type="EMBL" id="JBHRXI010000004">
    <property type="protein sequence ID" value="MFC3613410.1"/>
    <property type="molecule type" value="Genomic_DNA"/>
</dbReference>
<evidence type="ECO:0000313" key="3">
    <source>
        <dbReference type="Proteomes" id="UP001595629"/>
    </source>
</evidence>
<gene>
    <name evidence="2" type="ORF">ACFORG_06530</name>
</gene>
<dbReference type="PANTHER" id="PTHR28047:SF5">
    <property type="entry name" value="PROTEIN DCG1"/>
    <property type="match status" value="1"/>
</dbReference>
<comment type="similarity">
    <text evidence="1">Belongs to the HyuE racemase family.</text>
</comment>
<protein>
    <submittedName>
        <fullName evidence="2">Aspartate/glutamate racemase family protein</fullName>
    </submittedName>
</protein>
<dbReference type="Proteomes" id="UP001595629">
    <property type="component" value="Unassembled WGS sequence"/>
</dbReference>
<proteinExistence type="inferred from homology"/>
<evidence type="ECO:0000256" key="1">
    <source>
        <dbReference type="ARBA" id="ARBA00038414"/>
    </source>
</evidence>
<sequence>MTIHVINPNSTQQVTDGIDAAIAPMRDRSPVPIACHTLAEGPPGIETQAHVDGVVGPLLTLADSLKPDASAYVVACFSDPGLAALREASRVPVLGIAESAYLLAMALGQRFGILSLGRASIQRHIRYLGALGIMDRLAADLPLGLGVLELAEADTTLARLTEVGKTLRDHHGADVLITGCAGMAPYRRHLEQATGLPVVDPCQAAVSAAIGRVALAACDTN</sequence>